<feature type="domain" description="AIG1-type G" evidence="4">
    <location>
        <begin position="6"/>
        <end position="209"/>
    </location>
</feature>
<dbReference type="InterPro" id="IPR027417">
    <property type="entry name" value="P-loop_NTPase"/>
</dbReference>
<keyword evidence="6" id="KW-1185">Reference proteome</keyword>
<dbReference type="SUPFAM" id="SSF52540">
    <property type="entry name" value="P-loop containing nucleoside triphosphate hydrolases"/>
    <property type="match status" value="1"/>
</dbReference>
<dbReference type="Proteomes" id="UP000010556">
    <property type="component" value="Unassembled WGS sequence"/>
</dbReference>
<accession>L5MFB7</accession>
<proteinExistence type="inferred from homology"/>
<dbReference type="AlphaFoldDB" id="L5MFB7"/>
<dbReference type="PANTHER" id="PTHR10903:SF170">
    <property type="entry name" value="GTPASE IMAP FAMILY MEMBER 7"/>
    <property type="match status" value="1"/>
</dbReference>
<sequence>MAGLPDKTLRIVLVGRTGIGKSATANTILGREEFASKIAAHSVTTVCQKAERQWEGRKLLVVDTPGLFDTRKTLETTCEEISRCAILSYPGPHAIILVLPLGRYSEEDKKTVTMIKAIFGEPAMNHMMVLFPRRDDLGNQTLNSFLAGADIMLKNIVKECGNRCCAFNNRSVDEAEKEAQLRELVELIEEMVERNGGTHFSDAIYEEVGKKLQSKEEALKIIYDDQLQKETTLAEEQYAEGKISEQEMKERKISSREKYKENIQNIREEAGRNIFQDIKKWIWNMFKILNVFRK</sequence>
<dbReference type="InterPro" id="IPR006703">
    <property type="entry name" value="G_AIG1"/>
</dbReference>
<name>L5MFB7_MYODS</name>
<keyword evidence="3" id="KW-0342">GTP-binding</keyword>
<gene>
    <name evidence="5" type="ORF">MDA_GLEAN10000103</name>
</gene>
<evidence type="ECO:0000259" key="4">
    <source>
        <dbReference type="PROSITE" id="PS51720"/>
    </source>
</evidence>
<dbReference type="FunFam" id="3.40.50.300:FF:000366">
    <property type="entry name" value="GTPase, IMAP family member 2"/>
    <property type="match status" value="1"/>
</dbReference>
<evidence type="ECO:0000256" key="1">
    <source>
        <dbReference type="ARBA" id="ARBA00008535"/>
    </source>
</evidence>
<dbReference type="InterPro" id="IPR045058">
    <property type="entry name" value="GIMA/IAN/Toc"/>
</dbReference>
<comment type="similarity">
    <text evidence="1">Belongs to the TRAFAC class TrmE-Era-EngA-EngB-Septin-like GTPase superfamily. AIG1/Toc34/Toc159-like paraseptin GTPase family. IAN subfamily.</text>
</comment>
<protein>
    <submittedName>
        <fullName evidence="5">GTPase IMAP family member 7</fullName>
    </submittedName>
</protein>
<dbReference type="PROSITE" id="PS51720">
    <property type="entry name" value="G_AIG1"/>
    <property type="match status" value="1"/>
</dbReference>
<evidence type="ECO:0000313" key="6">
    <source>
        <dbReference type="Proteomes" id="UP000010556"/>
    </source>
</evidence>
<keyword evidence="2" id="KW-0547">Nucleotide-binding</keyword>
<dbReference type="CDD" id="cd01852">
    <property type="entry name" value="AIG1"/>
    <property type="match status" value="1"/>
</dbReference>
<evidence type="ECO:0000313" key="5">
    <source>
        <dbReference type="EMBL" id="ELK37319.1"/>
    </source>
</evidence>
<dbReference type="PANTHER" id="PTHR10903">
    <property type="entry name" value="GTPASE, IMAP FAMILY MEMBER-RELATED"/>
    <property type="match status" value="1"/>
</dbReference>
<evidence type="ECO:0000256" key="2">
    <source>
        <dbReference type="ARBA" id="ARBA00022741"/>
    </source>
</evidence>
<dbReference type="OrthoDB" id="8954335at2759"/>
<dbReference type="eggNOG" id="ENOG502R7PE">
    <property type="taxonomic scope" value="Eukaryota"/>
</dbReference>
<dbReference type="Pfam" id="PF04548">
    <property type="entry name" value="AIG1"/>
    <property type="match status" value="1"/>
</dbReference>
<dbReference type="KEGG" id="myd:102758308"/>
<dbReference type="EMBL" id="KB100701">
    <property type="protein sequence ID" value="ELK37319.1"/>
    <property type="molecule type" value="Genomic_DNA"/>
</dbReference>
<dbReference type="Gene3D" id="3.40.50.300">
    <property type="entry name" value="P-loop containing nucleotide triphosphate hydrolases"/>
    <property type="match status" value="1"/>
</dbReference>
<organism evidence="5 6">
    <name type="scientific">Myotis davidii</name>
    <name type="common">David's myotis</name>
    <dbReference type="NCBI Taxonomy" id="225400"/>
    <lineage>
        <taxon>Eukaryota</taxon>
        <taxon>Metazoa</taxon>
        <taxon>Chordata</taxon>
        <taxon>Craniata</taxon>
        <taxon>Vertebrata</taxon>
        <taxon>Euteleostomi</taxon>
        <taxon>Mammalia</taxon>
        <taxon>Eutheria</taxon>
        <taxon>Laurasiatheria</taxon>
        <taxon>Chiroptera</taxon>
        <taxon>Yangochiroptera</taxon>
        <taxon>Vespertilionidae</taxon>
        <taxon>Myotis</taxon>
    </lineage>
</organism>
<dbReference type="GO" id="GO:0005525">
    <property type="term" value="F:GTP binding"/>
    <property type="evidence" value="ECO:0007669"/>
    <property type="project" value="UniProtKB-KW"/>
</dbReference>
<evidence type="ECO:0000256" key="3">
    <source>
        <dbReference type="ARBA" id="ARBA00023134"/>
    </source>
</evidence>
<reference evidence="6" key="1">
    <citation type="journal article" date="2013" name="Science">
        <title>Comparative analysis of bat genomes provides insight into the evolution of flight and immunity.</title>
        <authorList>
            <person name="Zhang G."/>
            <person name="Cowled C."/>
            <person name="Shi Z."/>
            <person name="Huang Z."/>
            <person name="Bishop-Lilly K.A."/>
            <person name="Fang X."/>
            <person name="Wynne J.W."/>
            <person name="Xiong Z."/>
            <person name="Baker M.L."/>
            <person name="Zhao W."/>
            <person name="Tachedjian M."/>
            <person name="Zhu Y."/>
            <person name="Zhou P."/>
            <person name="Jiang X."/>
            <person name="Ng J."/>
            <person name="Yang L."/>
            <person name="Wu L."/>
            <person name="Xiao J."/>
            <person name="Feng Y."/>
            <person name="Chen Y."/>
            <person name="Sun X."/>
            <person name="Zhang Y."/>
            <person name="Marsh G.A."/>
            <person name="Crameri G."/>
            <person name="Broder C.C."/>
            <person name="Frey K.G."/>
            <person name="Wang L.F."/>
            <person name="Wang J."/>
        </authorList>
    </citation>
    <scope>NUCLEOTIDE SEQUENCE [LARGE SCALE GENOMIC DNA]</scope>
</reference>